<evidence type="ECO:0000256" key="1">
    <source>
        <dbReference type="ARBA" id="ARBA00001946"/>
    </source>
</evidence>
<evidence type="ECO:0000256" key="2">
    <source>
        <dbReference type="ARBA" id="ARBA00022801"/>
    </source>
</evidence>
<reference evidence="5" key="1">
    <citation type="journal article" date="2019" name="Int. J. Syst. Evol. Microbiol.">
        <title>The Global Catalogue of Microorganisms (GCM) 10K type strain sequencing project: providing services to taxonomists for standard genome sequencing and annotation.</title>
        <authorList>
            <consortium name="The Broad Institute Genomics Platform"/>
            <consortium name="The Broad Institute Genome Sequencing Center for Infectious Disease"/>
            <person name="Wu L."/>
            <person name="Ma J."/>
        </authorList>
    </citation>
    <scope>NUCLEOTIDE SEQUENCE [LARGE SCALE GENOMIC DNA]</scope>
    <source>
        <strain evidence="5">NBRC 110107</strain>
    </source>
</reference>
<comment type="caution">
    <text evidence="4">The sequence shown here is derived from an EMBL/GenBank/DDBJ whole genome shotgun (WGS) entry which is preliminary data.</text>
</comment>
<dbReference type="Pfam" id="PF00293">
    <property type="entry name" value="NUDIX"/>
    <property type="match status" value="1"/>
</dbReference>
<dbReference type="InterPro" id="IPR015797">
    <property type="entry name" value="NUDIX_hydrolase-like_dom_sf"/>
</dbReference>
<accession>A0ABQ6BH23</accession>
<evidence type="ECO:0000313" key="4">
    <source>
        <dbReference type="EMBL" id="GLS01236.1"/>
    </source>
</evidence>
<evidence type="ECO:0000313" key="5">
    <source>
        <dbReference type="Proteomes" id="UP001156921"/>
    </source>
</evidence>
<proteinExistence type="predicted"/>
<gene>
    <name evidence="4" type="ORF">GCM10007859_12470</name>
</gene>
<protein>
    <submittedName>
        <fullName evidence="4">DNA mismatch repair protein MutT</fullName>
    </submittedName>
</protein>
<dbReference type="PANTHER" id="PTHR43046:SF14">
    <property type="entry name" value="MUTT_NUDIX FAMILY PROTEIN"/>
    <property type="match status" value="1"/>
</dbReference>
<dbReference type="Proteomes" id="UP001156921">
    <property type="component" value="Unassembled WGS sequence"/>
</dbReference>
<dbReference type="Gene3D" id="3.90.79.10">
    <property type="entry name" value="Nucleoside Triphosphate Pyrophosphohydrolase"/>
    <property type="match status" value="1"/>
</dbReference>
<dbReference type="PRINTS" id="PR00502">
    <property type="entry name" value="NUDIXFAMILY"/>
</dbReference>
<sequence>MTAYRRPMTTWRTRIEPFTRPLFFAWSRMSRGMTLGVRGLAVDAESRVLLVKHTYLHGWWLPGGGVERGQTCEDALARELREEAGLIIEGRPTLVSVHANERFFRGDHVLVYRIDRFSMTDRTSHGEIAEVGWFDPADLPDDTHRATRARLAEIFNGADRATSW</sequence>
<name>A0ABQ6BH23_9CAUL</name>
<keyword evidence="2" id="KW-0378">Hydrolase</keyword>
<comment type="cofactor">
    <cofactor evidence="1">
        <name>Mg(2+)</name>
        <dbReference type="ChEBI" id="CHEBI:18420"/>
    </cofactor>
</comment>
<dbReference type="InterPro" id="IPR020476">
    <property type="entry name" value="Nudix_hydrolase"/>
</dbReference>
<organism evidence="4 5">
    <name type="scientific">Brevundimonas denitrificans</name>
    <dbReference type="NCBI Taxonomy" id="1443434"/>
    <lineage>
        <taxon>Bacteria</taxon>
        <taxon>Pseudomonadati</taxon>
        <taxon>Pseudomonadota</taxon>
        <taxon>Alphaproteobacteria</taxon>
        <taxon>Caulobacterales</taxon>
        <taxon>Caulobacteraceae</taxon>
        <taxon>Brevundimonas</taxon>
    </lineage>
</organism>
<dbReference type="RefSeq" id="WP_431307576.1">
    <property type="nucleotide sequence ID" value="NZ_BSOY01000021.1"/>
</dbReference>
<dbReference type="PANTHER" id="PTHR43046">
    <property type="entry name" value="GDP-MANNOSE MANNOSYL HYDROLASE"/>
    <property type="match status" value="1"/>
</dbReference>
<evidence type="ECO:0000259" key="3">
    <source>
        <dbReference type="PROSITE" id="PS51462"/>
    </source>
</evidence>
<dbReference type="SUPFAM" id="SSF55811">
    <property type="entry name" value="Nudix"/>
    <property type="match status" value="1"/>
</dbReference>
<dbReference type="InterPro" id="IPR000086">
    <property type="entry name" value="NUDIX_hydrolase_dom"/>
</dbReference>
<dbReference type="EMBL" id="BSOY01000021">
    <property type="protein sequence ID" value="GLS01236.1"/>
    <property type="molecule type" value="Genomic_DNA"/>
</dbReference>
<feature type="domain" description="Nudix hydrolase" evidence="3">
    <location>
        <begin position="32"/>
        <end position="156"/>
    </location>
</feature>
<dbReference type="PROSITE" id="PS51462">
    <property type="entry name" value="NUDIX"/>
    <property type="match status" value="1"/>
</dbReference>
<keyword evidence="5" id="KW-1185">Reference proteome</keyword>